<gene>
    <name evidence="3" type="ORF">MEDL_18104</name>
</gene>
<dbReference type="EMBL" id="CAJPWZ010000924">
    <property type="protein sequence ID" value="CAG2203599.1"/>
    <property type="molecule type" value="Genomic_DNA"/>
</dbReference>
<dbReference type="Gene3D" id="1.10.10.10">
    <property type="entry name" value="Winged helix-like DNA-binding domain superfamily/Winged helix DNA-binding domain"/>
    <property type="match status" value="1"/>
</dbReference>
<reference evidence="3" key="1">
    <citation type="submission" date="2021-03" db="EMBL/GenBank/DDBJ databases">
        <authorList>
            <person name="Bekaert M."/>
        </authorList>
    </citation>
    <scope>NUCLEOTIDE SEQUENCE</scope>
</reference>
<name>A0A8S3R9U5_MYTED</name>
<organism evidence="3 4">
    <name type="scientific">Mytilus edulis</name>
    <name type="common">Blue mussel</name>
    <dbReference type="NCBI Taxonomy" id="6550"/>
    <lineage>
        <taxon>Eukaryota</taxon>
        <taxon>Metazoa</taxon>
        <taxon>Spiralia</taxon>
        <taxon>Lophotrochozoa</taxon>
        <taxon>Mollusca</taxon>
        <taxon>Bivalvia</taxon>
        <taxon>Autobranchia</taxon>
        <taxon>Pteriomorphia</taxon>
        <taxon>Mytilida</taxon>
        <taxon>Mytiloidea</taxon>
        <taxon>Mytilidae</taxon>
        <taxon>Mytilinae</taxon>
        <taxon>Mytilus</taxon>
    </lineage>
</organism>
<evidence type="ECO:0000256" key="1">
    <source>
        <dbReference type="ARBA" id="ARBA00022737"/>
    </source>
</evidence>
<dbReference type="InterPro" id="IPR032171">
    <property type="entry name" value="COR-A"/>
</dbReference>
<keyword evidence="1" id="KW-0677">Repeat</keyword>
<dbReference type="SUPFAM" id="SSF49265">
    <property type="entry name" value="Fibronectin type III"/>
    <property type="match status" value="1"/>
</dbReference>
<evidence type="ECO:0000259" key="2">
    <source>
        <dbReference type="SMART" id="SM00060"/>
    </source>
</evidence>
<accession>A0A8S3R9U5</accession>
<dbReference type="Proteomes" id="UP000683360">
    <property type="component" value="Unassembled WGS sequence"/>
</dbReference>
<dbReference type="Pfam" id="PF00041">
    <property type="entry name" value="fn3"/>
    <property type="match status" value="1"/>
</dbReference>
<dbReference type="OrthoDB" id="6116593at2759"/>
<feature type="domain" description="Fibronectin type-III" evidence="2">
    <location>
        <begin position="71"/>
        <end position="156"/>
    </location>
</feature>
<evidence type="ECO:0000313" key="3">
    <source>
        <dbReference type="EMBL" id="CAG2203599.1"/>
    </source>
</evidence>
<dbReference type="InterPro" id="IPR003961">
    <property type="entry name" value="FN3_dom"/>
</dbReference>
<dbReference type="InterPro" id="IPR013783">
    <property type="entry name" value="Ig-like_fold"/>
</dbReference>
<dbReference type="InterPro" id="IPR036116">
    <property type="entry name" value="FN3_sf"/>
</dbReference>
<sequence length="434" mass="50130">MNSRNRNGKSQFTTILDQRTLRADILEGENGDFSYELGNLQPETCYEMKVCSVDNHVKSQYTEYKTNQTLVAAPTNFKIAGVSDRSITISWIKNDVECQEYQLVHGIQGTDDKTVLTLFSKDISEEDNYVYELEKLRPETSYELKLCSVDNYVKRKESGGKTCLLRRLLKDSIDGVTSTDGVDICVGRCKINIQDGKWTIDKKQIAQMRHLNLLSEANSHFPFDTVRRAESGTFLIDKNDAEEGKIIQIDNKTKVMSIFWFDTIHCQRTVDLPVNAKINYYIDPPVIIVFTGKDKYNDQTILMRNLNGCDKKYQKTAQNMKNWGECMPLKWILLEYVIEINEEGRNFITFSDIAKMAKHPEIDIQNTEDVLLFLRYQHEVGNLIFFDEIQDLIILNPQWLVDAFRCLVSDKFDATIQHSDDWTTFENTGKSAIF</sequence>
<dbReference type="AlphaFoldDB" id="A0A8S3R9U5"/>
<dbReference type="SMART" id="SM00060">
    <property type="entry name" value="FN3"/>
    <property type="match status" value="1"/>
</dbReference>
<comment type="caution">
    <text evidence="3">The sequence shown here is derived from an EMBL/GenBank/DDBJ whole genome shotgun (WGS) entry which is preliminary data.</text>
</comment>
<dbReference type="Gene3D" id="2.60.40.10">
    <property type="entry name" value="Immunoglobulins"/>
    <property type="match status" value="1"/>
</dbReference>
<protein>
    <recommendedName>
        <fullName evidence="2">Fibronectin type-III domain-containing protein</fullName>
    </recommendedName>
</protein>
<keyword evidence="4" id="KW-1185">Reference proteome</keyword>
<evidence type="ECO:0000313" key="4">
    <source>
        <dbReference type="Proteomes" id="UP000683360"/>
    </source>
</evidence>
<dbReference type="Pfam" id="PF16095">
    <property type="entry name" value="COR-A"/>
    <property type="match status" value="1"/>
</dbReference>
<dbReference type="InterPro" id="IPR036388">
    <property type="entry name" value="WH-like_DNA-bd_sf"/>
</dbReference>
<proteinExistence type="predicted"/>
<dbReference type="CDD" id="cd00063">
    <property type="entry name" value="FN3"/>
    <property type="match status" value="1"/>
</dbReference>